<feature type="domain" description="DUF4352" evidence="4">
    <location>
        <begin position="125"/>
        <end position="249"/>
    </location>
</feature>
<evidence type="ECO:0000256" key="2">
    <source>
        <dbReference type="SAM" id="MobiDB-lite"/>
    </source>
</evidence>
<dbReference type="Proteomes" id="UP000276128">
    <property type="component" value="Unassembled WGS sequence"/>
</dbReference>
<dbReference type="InterPro" id="IPR029050">
    <property type="entry name" value="Immunoprotect_excell_Ig-like"/>
</dbReference>
<comment type="caution">
    <text evidence="5">The sequence shown here is derived from an EMBL/GenBank/DDBJ whole genome shotgun (WGS) entry which is preliminary data.</text>
</comment>
<proteinExistence type="predicted"/>
<evidence type="ECO:0000256" key="1">
    <source>
        <dbReference type="ARBA" id="ARBA00022729"/>
    </source>
</evidence>
<keyword evidence="1" id="KW-0732">Signal</keyword>
<feature type="compositionally biased region" description="Basic and acidic residues" evidence="2">
    <location>
        <begin position="96"/>
        <end position="124"/>
    </location>
</feature>
<dbReference type="Gene3D" id="2.60.40.1240">
    <property type="match status" value="1"/>
</dbReference>
<feature type="transmembrane region" description="Helical" evidence="3">
    <location>
        <begin position="12"/>
        <end position="34"/>
    </location>
</feature>
<evidence type="ECO:0000259" key="4">
    <source>
        <dbReference type="Pfam" id="PF11611"/>
    </source>
</evidence>
<gene>
    <name evidence="5" type="ORF">EJQ19_09660</name>
</gene>
<organism evidence="5 6">
    <name type="scientific">Paenibacillus whitsoniae</name>
    <dbReference type="NCBI Taxonomy" id="2496558"/>
    <lineage>
        <taxon>Bacteria</taxon>
        <taxon>Bacillati</taxon>
        <taxon>Bacillota</taxon>
        <taxon>Bacilli</taxon>
        <taxon>Bacillales</taxon>
        <taxon>Paenibacillaceae</taxon>
        <taxon>Paenibacillus</taxon>
    </lineage>
</organism>
<keyword evidence="6" id="KW-1185">Reference proteome</keyword>
<evidence type="ECO:0000313" key="6">
    <source>
        <dbReference type="Proteomes" id="UP000276128"/>
    </source>
</evidence>
<dbReference type="EMBL" id="RXHU01000024">
    <property type="protein sequence ID" value="RTE09957.1"/>
    <property type="molecule type" value="Genomic_DNA"/>
</dbReference>
<keyword evidence="3" id="KW-0472">Membrane</keyword>
<sequence>MGWKTLGGYSCMWIALSLIGFFAALIFLVMGVIGAIKKNGTAKKRFLWALASFIAFVVGASNLPRSEKEPLSGQAETVSAKVEDKEAQKAAAAAEKAAEDKAKAEEKAKKEAEAKAAEEAKAPRTGDTVSVGSFSVLVNSPSTEPSIGNQFLSQKAKGVYWVFPVSVRNDDKEARTVDSSMFQLVSNAGVKYDPDPTAAIYANNNSPFFLEKINPGIVIKGFVVFDMPTDQQIADYKMQVRGGIGFKTTKPVDIILKPKE</sequence>
<keyword evidence="3" id="KW-0812">Transmembrane</keyword>
<protein>
    <submittedName>
        <fullName evidence="5">DUF4352 domain-containing protein</fullName>
    </submittedName>
</protein>
<dbReference type="AlphaFoldDB" id="A0A3S0CVV0"/>
<dbReference type="InterPro" id="IPR029051">
    <property type="entry name" value="DUF4352"/>
</dbReference>
<evidence type="ECO:0000313" key="5">
    <source>
        <dbReference type="EMBL" id="RTE09957.1"/>
    </source>
</evidence>
<name>A0A3S0CVV0_9BACL</name>
<dbReference type="OrthoDB" id="2607704at2"/>
<feature type="region of interest" description="Disordered" evidence="2">
    <location>
        <begin position="89"/>
        <end position="126"/>
    </location>
</feature>
<reference evidence="5 6" key="1">
    <citation type="submission" date="2018-12" db="EMBL/GenBank/DDBJ databases">
        <title>Bacillus ochoae sp. nov., Paenibacillus whitsoniae sp. nov., Paenibacillus spiritus sp. nov. Isolated from the Mars Exploration Rover during spacecraft assembly.</title>
        <authorList>
            <person name="Seuylemezian A."/>
            <person name="Vaishampayan P."/>
        </authorList>
    </citation>
    <scope>NUCLEOTIDE SEQUENCE [LARGE SCALE GENOMIC DNA]</scope>
    <source>
        <strain evidence="5 6">MER 54</strain>
    </source>
</reference>
<dbReference type="Pfam" id="PF11611">
    <property type="entry name" value="DUF4352"/>
    <property type="match status" value="1"/>
</dbReference>
<feature type="transmembrane region" description="Helical" evidence="3">
    <location>
        <begin position="46"/>
        <end position="63"/>
    </location>
</feature>
<evidence type="ECO:0000256" key="3">
    <source>
        <dbReference type="SAM" id="Phobius"/>
    </source>
</evidence>
<accession>A0A3S0CVV0</accession>
<keyword evidence="3" id="KW-1133">Transmembrane helix</keyword>